<evidence type="ECO:0000256" key="2">
    <source>
        <dbReference type="ARBA" id="ARBA00023002"/>
    </source>
</evidence>
<dbReference type="AlphaFoldDB" id="A0A9C5ZFY1"/>
<name>A0A9C5ZFY1_9MUSC</name>
<dbReference type="InterPro" id="IPR002347">
    <property type="entry name" value="SDR_fam"/>
</dbReference>
<dbReference type="Pfam" id="PF00106">
    <property type="entry name" value="adh_short"/>
    <property type="match status" value="1"/>
</dbReference>
<keyword evidence="2" id="KW-0560">Oxidoreductase</keyword>
<dbReference type="PANTHER" id="PTHR43115">
    <property type="entry name" value="DEHYDROGENASE/REDUCTASE SDR FAMILY MEMBER 11"/>
    <property type="match status" value="1"/>
</dbReference>
<keyword evidence="4" id="KW-1185">Reference proteome</keyword>
<dbReference type="RefSeq" id="XP_037899736.1">
    <property type="nucleotide sequence ID" value="XM_038043808.1"/>
</dbReference>
<dbReference type="GeneID" id="119644268"/>
<dbReference type="GO" id="GO:0016616">
    <property type="term" value="F:oxidoreductase activity, acting on the CH-OH group of donors, NAD or NADP as acceptor"/>
    <property type="evidence" value="ECO:0007669"/>
    <property type="project" value="UniProtKB-ARBA"/>
</dbReference>
<gene>
    <name evidence="5" type="primary">LOC119644268</name>
</gene>
<dbReference type="PRINTS" id="PR00080">
    <property type="entry name" value="SDRFAMILY"/>
</dbReference>
<reference evidence="5" key="1">
    <citation type="submission" date="2025-08" db="UniProtKB">
        <authorList>
            <consortium name="RefSeq"/>
        </authorList>
    </citation>
    <scope>IDENTIFICATION</scope>
    <source>
        <tissue evidence="5">Whole body pupa</tissue>
    </source>
</reference>
<proteinExistence type="inferred from homology"/>
<dbReference type="PRINTS" id="PR00081">
    <property type="entry name" value="GDHRDH"/>
</dbReference>
<evidence type="ECO:0000313" key="4">
    <source>
        <dbReference type="Proteomes" id="UP000092443"/>
    </source>
</evidence>
<protein>
    <submittedName>
        <fullName evidence="5">Farnesol dehydrogenase-like</fullName>
    </submittedName>
</protein>
<dbReference type="SUPFAM" id="SSF51735">
    <property type="entry name" value="NAD(P)-binding Rossmann-fold domains"/>
    <property type="match status" value="1"/>
</dbReference>
<organism evidence="4 5">
    <name type="scientific">Glossina fuscipes</name>
    <dbReference type="NCBI Taxonomy" id="7396"/>
    <lineage>
        <taxon>Eukaryota</taxon>
        <taxon>Metazoa</taxon>
        <taxon>Ecdysozoa</taxon>
        <taxon>Arthropoda</taxon>
        <taxon>Hexapoda</taxon>
        <taxon>Insecta</taxon>
        <taxon>Pterygota</taxon>
        <taxon>Neoptera</taxon>
        <taxon>Endopterygota</taxon>
        <taxon>Diptera</taxon>
        <taxon>Brachycera</taxon>
        <taxon>Muscomorpha</taxon>
        <taxon>Hippoboscoidea</taxon>
        <taxon>Glossinidae</taxon>
        <taxon>Glossina</taxon>
    </lineage>
</organism>
<dbReference type="PANTHER" id="PTHR43115:SF4">
    <property type="entry name" value="DEHYDROGENASE_REDUCTASE SDR FAMILY MEMBER 11"/>
    <property type="match status" value="1"/>
</dbReference>
<evidence type="ECO:0000256" key="1">
    <source>
        <dbReference type="ARBA" id="ARBA00006484"/>
    </source>
</evidence>
<dbReference type="FunFam" id="3.40.50.720:FF:000047">
    <property type="entry name" value="NADP-dependent L-serine/L-allo-threonine dehydrogenase"/>
    <property type="match status" value="1"/>
</dbReference>
<accession>A0A9C5ZFY1</accession>
<evidence type="ECO:0000256" key="3">
    <source>
        <dbReference type="RuleBase" id="RU000363"/>
    </source>
</evidence>
<dbReference type="KEGG" id="gfs:119644268"/>
<sequence length="249" mass="27533">MERWLNKVAVVTGASSGIGAATTKNLIEAGFQVIGLARRIDRLNELKSQLPFDKRQQLTVSHCDVSCTASVDGAFNEILQKFGGIDVLINNAGCLMGGQLCTMDIQDLEKILQTNVMGVVRCTQIAFKSMKERDVNGHIIMMNSINGHKVLTALPKLPMTNMYTPAKYALTAITDIYRQEFAALKTKIKITSISPGLVDTEMIHEKVRQKHAYCMLDPDDVAHAILYALSTPMDVQVHEIMIRPLGEML</sequence>
<evidence type="ECO:0000313" key="5">
    <source>
        <dbReference type="RefSeq" id="XP_037899736.1"/>
    </source>
</evidence>
<dbReference type="Proteomes" id="UP000092443">
    <property type="component" value="Unplaced"/>
</dbReference>
<comment type="similarity">
    <text evidence="1 3">Belongs to the short-chain dehydrogenases/reductases (SDR) family.</text>
</comment>
<dbReference type="Gene3D" id="3.40.50.720">
    <property type="entry name" value="NAD(P)-binding Rossmann-like Domain"/>
    <property type="match status" value="1"/>
</dbReference>
<dbReference type="InterPro" id="IPR036291">
    <property type="entry name" value="NAD(P)-bd_dom_sf"/>
</dbReference>